<dbReference type="InterPro" id="IPR003838">
    <property type="entry name" value="ABC3_permease_C"/>
</dbReference>
<feature type="transmembrane region" description="Helical" evidence="6">
    <location>
        <begin position="680"/>
        <end position="704"/>
    </location>
</feature>
<dbReference type="InterPro" id="IPR050250">
    <property type="entry name" value="Macrolide_Exporter_MacB"/>
</dbReference>
<dbReference type="Pfam" id="PF02687">
    <property type="entry name" value="FtsX"/>
    <property type="match status" value="2"/>
</dbReference>
<dbReference type="PROSITE" id="PS51257">
    <property type="entry name" value="PROKAR_LIPOPROTEIN"/>
    <property type="match status" value="1"/>
</dbReference>
<gene>
    <name evidence="9" type="ORF">NPE20_02870</name>
</gene>
<evidence type="ECO:0000256" key="2">
    <source>
        <dbReference type="ARBA" id="ARBA00022475"/>
    </source>
</evidence>
<sequence>MIKNHFTIAWRSLTKNKVFSFINMSGLAIGLACCMLISGFLYQELTYDTYSANADQLYRVNLGVAENGGSTVYPMVDIAVGEGMKNAYPEIIASTRLGSLSPQFVKYDDRQFKEANIAMADANFLELFSIPLLEGDAKSCMTEPNSIVITKDMAKKYFGDATAMGKMLTVGDKSMKVTGIINKVPDNSHFHADGFVSIITYITGRRATWSNLGYYTYLLLNKNTDPKKLQAHFPDLVAKYVVPEIQQDMGVSLAEAQKSVNTFLFTLQPVTDIHLKSHTKYEREANGDMQYIYIFGALAAFILILACINFTNLSTAASAKRSKEVGIRKVLGSLKSNLVSQFLAESILLTGFAMALALGLVYLLLPYFNDVAGKHLTMAFYLSYKAIAIELLVALFVGTAAGIYPAFFISSFKILSVLKGNSNTQSNRSLLRSGLIVFQFAISTGFIIATMVVYQQLSFMQNQKLGYDKDQVVVVNDTYTLGNNIEPFKQTLLQDKRVLNATISSDVPVRVNDGTQIYLKPTAMNQPHNEIHANIYHVDESYVPTMGMKMALGRNFLPASPGDSSAVVINEAAVRDLGLSKTDAIGKTIVRSGQHEFTIIGVVKDFHYSSAKEAIAPLMMLYGHSNGSIIVKVKTADMQPFLADLKTKWDGFHASGPFSYTFLDDQFAILYTAEQRTGKIFTAFSVLAVIIASLGLFGLAAFTIRQRVKEIGIRKVLGASEVSITGMLSKEFLKLVTIAIVISFPLTWFAMHKWLQGFAYRIDISLWVFLLAGALALMVAFITVSFQSVKAALANPVKSLRSE</sequence>
<feature type="transmembrane region" description="Helical" evidence="6">
    <location>
        <begin position="764"/>
        <end position="786"/>
    </location>
</feature>
<feature type="transmembrane region" description="Helical" evidence="6">
    <location>
        <begin position="732"/>
        <end position="752"/>
    </location>
</feature>
<evidence type="ECO:0000256" key="1">
    <source>
        <dbReference type="ARBA" id="ARBA00004651"/>
    </source>
</evidence>
<feature type="transmembrane region" description="Helical" evidence="6">
    <location>
        <begin position="387"/>
        <end position="409"/>
    </location>
</feature>
<dbReference type="EMBL" id="JANHOH010000001">
    <property type="protein sequence ID" value="MCQ6956879.1"/>
    <property type="molecule type" value="Genomic_DNA"/>
</dbReference>
<keyword evidence="5 6" id="KW-0472">Membrane</keyword>
<protein>
    <submittedName>
        <fullName evidence="9">ABC transporter permease</fullName>
    </submittedName>
</protein>
<feature type="domain" description="MacB-like periplasmic core" evidence="8">
    <location>
        <begin position="20"/>
        <end position="232"/>
    </location>
</feature>
<evidence type="ECO:0000256" key="4">
    <source>
        <dbReference type="ARBA" id="ARBA00022989"/>
    </source>
</evidence>
<feature type="transmembrane region" description="Helical" evidence="6">
    <location>
        <begin position="291"/>
        <end position="313"/>
    </location>
</feature>
<dbReference type="Pfam" id="PF12704">
    <property type="entry name" value="MacB_PCD"/>
    <property type="match status" value="2"/>
</dbReference>
<feature type="transmembrane region" description="Helical" evidence="6">
    <location>
        <begin position="430"/>
        <end position="454"/>
    </location>
</feature>
<name>A0ABT1SX13_9SPHI</name>
<feature type="domain" description="ABC3 transporter permease C-terminal" evidence="7">
    <location>
        <begin position="297"/>
        <end position="411"/>
    </location>
</feature>
<feature type="transmembrane region" description="Helical" evidence="6">
    <location>
        <begin position="342"/>
        <end position="367"/>
    </location>
</feature>
<feature type="domain" description="ABC3 transporter permease C-terminal" evidence="7">
    <location>
        <begin position="683"/>
        <end position="792"/>
    </location>
</feature>
<proteinExistence type="predicted"/>
<reference evidence="9 10" key="1">
    <citation type="submission" date="2022-07" db="EMBL/GenBank/DDBJ databases">
        <title>Mucilaginibacter sp. JC4.</title>
        <authorList>
            <person name="Le V."/>
            <person name="Ko S.-R."/>
            <person name="Ahn C.-Y."/>
            <person name="Oh H.-M."/>
        </authorList>
    </citation>
    <scope>NUCLEOTIDE SEQUENCE [LARGE SCALE GENOMIC DNA]</scope>
    <source>
        <strain evidence="9 10">JC4</strain>
    </source>
</reference>
<feature type="transmembrane region" description="Helical" evidence="6">
    <location>
        <begin position="21"/>
        <end position="42"/>
    </location>
</feature>
<comment type="subcellular location">
    <subcellularLocation>
        <location evidence="1">Cell membrane</location>
        <topology evidence="1">Multi-pass membrane protein</topology>
    </subcellularLocation>
</comment>
<comment type="caution">
    <text evidence="9">The sequence shown here is derived from an EMBL/GenBank/DDBJ whole genome shotgun (WGS) entry which is preliminary data.</text>
</comment>
<evidence type="ECO:0000259" key="8">
    <source>
        <dbReference type="Pfam" id="PF12704"/>
    </source>
</evidence>
<dbReference type="Proteomes" id="UP001204376">
    <property type="component" value="Unassembled WGS sequence"/>
</dbReference>
<evidence type="ECO:0000256" key="6">
    <source>
        <dbReference type="SAM" id="Phobius"/>
    </source>
</evidence>
<evidence type="ECO:0000313" key="9">
    <source>
        <dbReference type="EMBL" id="MCQ6956879.1"/>
    </source>
</evidence>
<evidence type="ECO:0000256" key="3">
    <source>
        <dbReference type="ARBA" id="ARBA00022692"/>
    </source>
</evidence>
<dbReference type="PANTHER" id="PTHR30572:SF18">
    <property type="entry name" value="ABC-TYPE MACROLIDE FAMILY EXPORT SYSTEM PERMEASE COMPONENT 2"/>
    <property type="match status" value="1"/>
</dbReference>
<keyword evidence="2" id="KW-1003">Cell membrane</keyword>
<feature type="domain" description="MacB-like periplasmic core" evidence="8">
    <location>
        <begin position="437"/>
        <end position="646"/>
    </location>
</feature>
<organism evidence="9 10">
    <name type="scientific">Mucilaginibacter aquariorum</name>
    <dbReference type="NCBI Taxonomy" id="2967225"/>
    <lineage>
        <taxon>Bacteria</taxon>
        <taxon>Pseudomonadati</taxon>
        <taxon>Bacteroidota</taxon>
        <taxon>Sphingobacteriia</taxon>
        <taxon>Sphingobacteriales</taxon>
        <taxon>Sphingobacteriaceae</taxon>
        <taxon>Mucilaginibacter</taxon>
    </lineage>
</organism>
<keyword evidence="10" id="KW-1185">Reference proteome</keyword>
<accession>A0ABT1SX13</accession>
<keyword evidence="3 6" id="KW-0812">Transmembrane</keyword>
<evidence type="ECO:0000259" key="7">
    <source>
        <dbReference type="Pfam" id="PF02687"/>
    </source>
</evidence>
<keyword evidence="4 6" id="KW-1133">Transmembrane helix</keyword>
<evidence type="ECO:0000313" key="10">
    <source>
        <dbReference type="Proteomes" id="UP001204376"/>
    </source>
</evidence>
<evidence type="ECO:0000256" key="5">
    <source>
        <dbReference type="ARBA" id="ARBA00023136"/>
    </source>
</evidence>
<dbReference type="InterPro" id="IPR025857">
    <property type="entry name" value="MacB_PCD"/>
</dbReference>
<dbReference type="PANTHER" id="PTHR30572">
    <property type="entry name" value="MEMBRANE COMPONENT OF TRANSPORTER-RELATED"/>
    <property type="match status" value="1"/>
</dbReference>